<dbReference type="GO" id="GO:0006281">
    <property type="term" value="P:DNA repair"/>
    <property type="evidence" value="ECO:0007669"/>
    <property type="project" value="TreeGrafter"/>
</dbReference>
<proteinExistence type="inferred from homology"/>
<dbReference type="SFLD" id="SFLDS00003">
    <property type="entry name" value="Haloacid_Dehalogenase"/>
    <property type="match status" value="1"/>
</dbReference>
<dbReference type="PRINTS" id="PR00413">
    <property type="entry name" value="HADHALOGNASE"/>
</dbReference>
<comment type="caution">
    <text evidence="5">The sequence shown here is derived from an EMBL/GenBank/DDBJ whole genome shotgun (WGS) entry which is preliminary data.</text>
</comment>
<dbReference type="InterPro" id="IPR036412">
    <property type="entry name" value="HAD-like_sf"/>
</dbReference>
<reference evidence="5 6" key="1">
    <citation type="submission" date="2020-07" db="EMBL/GenBank/DDBJ databases">
        <title>Exploring microbial biodiversity for novel pathways involved in the catabolism of aromatic compounds derived from lignin.</title>
        <authorList>
            <person name="Elkins J."/>
        </authorList>
    </citation>
    <scope>NUCLEOTIDE SEQUENCE [LARGE SCALE GENOMIC DNA]</scope>
    <source>
        <strain evidence="5 6">H2C3C</strain>
    </source>
</reference>
<comment type="pathway">
    <text evidence="2">Organic acid metabolism; glycolate biosynthesis; glycolate from 2-phosphoglycolate: step 1/1.</text>
</comment>
<evidence type="ECO:0000256" key="2">
    <source>
        <dbReference type="ARBA" id="ARBA00004818"/>
    </source>
</evidence>
<dbReference type="SFLD" id="SFLDG01135">
    <property type="entry name" value="C1.5.6:_HAD__Beta-PGM__Phospha"/>
    <property type="match status" value="1"/>
</dbReference>
<dbReference type="SUPFAM" id="SSF56784">
    <property type="entry name" value="HAD-like"/>
    <property type="match status" value="1"/>
</dbReference>
<dbReference type="Proteomes" id="UP000540929">
    <property type="component" value="Unassembled WGS sequence"/>
</dbReference>
<dbReference type="Gene3D" id="1.10.150.240">
    <property type="entry name" value="Putative phosphatase, domain 2"/>
    <property type="match status" value="1"/>
</dbReference>
<name>A0A7Z0B9J6_9BURK</name>
<protein>
    <recommendedName>
        <fullName evidence="4">phosphoglycolate phosphatase</fullName>
        <ecNumber evidence="4">3.1.3.18</ecNumber>
    </recommendedName>
</protein>
<dbReference type="PANTHER" id="PTHR43434:SF1">
    <property type="entry name" value="PHOSPHOGLYCOLATE PHOSPHATASE"/>
    <property type="match status" value="1"/>
</dbReference>
<evidence type="ECO:0000256" key="1">
    <source>
        <dbReference type="ARBA" id="ARBA00000830"/>
    </source>
</evidence>
<dbReference type="PANTHER" id="PTHR43434">
    <property type="entry name" value="PHOSPHOGLYCOLATE PHOSPHATASE"/>
    <property type="match status" value="1"/>
</dbReference>
<keyword evidence="6" id="KW-1185">Reference proteome</keyword>
<dbReference type="Pfam" id="PF13419">
    <property type="entry name" value="HAD_2"/>
    <property type="match status" value="1"/>
</dbReference>
<dbReference type="EMBL" id="JACCAS010000002">
    <property type="protein sequence ID" value="NYH24860.1"/>
    <property type="molecule type" value="Genomic_DNA"/>
</dbReference>
<evidence type="ECO:0000313" key="6">
    <source>
        <dbReference type="Proteomes" id="UP000540929"/>
    </source>
</evidence>
<dbReference type="EC" id="3.1.3.18" evidence="4"/>
<gene>
    <name evidence="5" type="ORF">GGD40_004431</name>
</gene>
<accession>A0A7Z0B9J6</accession>
<sequence length="218" mass="23722">MAVGHVEAILFDFDLTLADSASGIVECTRYALRAMGFAEVESGRIHSVIGLPLQAMFRTLTGNGEAERADEFARLFVERADEVMVSSTRIYPEVPDLFERLRAEGIKVAIVSSKFRYRIEAILNVARLRPLVDVIVGAEDVQRHKPHPDAIVLALTQLRVAAASAVYVGDHPVDADAARAAGVSFIGVLSGTMSGERWSARGERCVAKHIGELIPLVR</sequence>
<dbReference type="InterPro" id="IPR006439">
    <property type="entry name" value="HAD-SF_hydro_IA"/>
</dbReference>
<dbReference type="Gene3D" id="3.40.50.1000">
    <property type="entry name" value="HAD superfamily/HAD-like"/>
    <property type="match status" value="1"/>
</dbReference>
<evidence type="ECO:0000256" key="4">
    <source>
        <dbReference type="ARBA" id="ARBA00013078"/>
    </source>
</evidence>
<organism evidence="5 6">
    <name type="scientific">Paraburkholderia bryophila</name>
    <dbReference type="NCBI Taxonomy" id="420952"/>
    <lineage>
        <taxon>Bacteria</taxon>
        <taxon>Pseudomonadati</taxon>
        <taxon>Pseudomonadota</taxon>
        <taxon>Betaproteobacteria</taxon>
        <taxon>Burkholderiales</taxon>
        <taxon>Burkholderiaceae</taxon>
        <taxon>Paraburkholderia</taxon>
    </lineage>
</organism>
<dbReference type="AlphaFoldDB" id="A0A7Z0B9J6"/>
<comment type="similarity">
    <text evidence="3">Belongs to the HAD-like hydrolase superfamily. CbbY/CbbZ/Gph/YieH family.</text>
</comment>
<dbReference type="GO" id="GO:0008967">
    <property type="term" value="F:phosphoglycolate phosphatase activity"/>
    <property type="evidence" value="ECO:0007669"/>
    <property type="project" value="UniProtKB-EC"/>
</dbReference>
<dbReference type="SFLD" id="SFLDG01129">
    <property type="entry name" value="C1.5:_HAD__Beta-PGM__Phosphata"/>
    <property type="match status" value="1"/>
</dbReference>
<evidence type="ECO:0000256" key="3">
    <source>
        <dbReference type="ARBA" id="ARBA00006171"/>
    </source>
</evidence>
<evidence type="ECO:0000313" key="5">
    <source>
        <dbReference type="EMBL" id="NYH24860.1"/>
    </source>
</evidence>
<dbReference type="InterPro" id="IPR023198">
    <property type="entry name" value="PGP-like_dom2"/>
</dbReference>
<dbReference type="InterPro" id="IPR041492">
    <property type="entry name" value="HAD_2"/>
</dbReference>
<dbReference type="NCBIfam" id="TIGR01509">
    <property type="entry name" value="HAD-SF-IA-v3"/>
    <property type="match status" value="1"/>
</dbReference>
<dbReference type="RefSeq" id="WP_179745040.1">
    <property type="nucleotide sequence ID" value="NZ_JACCAS010000002.1"/>
</dbReference>
<dbReference type="InterPro" id="IPR023214">
    <property type="entry name" value="HAD_sf"/>
</dbReference>
<comment type="catalytic activity">
    <reaction evidence="1">
        <text>2-phosphoglycolate + H2O = glycolate + phosphate</text>
        <dbReference type="Rhea" id="RHEA:14369"/>
        <dbReference type="ChEBI" id="CHEBI:15377"/>
        <dbReference type="ChEBI" id="CHEBI:29805"/>
        <dbReference type="ChEBI" id="CHEBI:43474"/>
        <dbReference type="ChEBI" id="CHEBI:58033"/>
        <dbReference type="EC" id="3.1.3.18"/>
    </reaction>
</comment>
<keyword evidence="5" id="KW-0378">Hydrolase</keyword>
<dbReference type="InterPro" id="IPR050155">
    <property type="entry name" value="HAD-like_hydrolase_sf"/>
</dbReference>
<dbReference type="NCBIfam" id="TIGR01549">
    <property type="entry name" value="HAD-SF-IA-v1"/>
    <property type="match status" value="1"/>
</dbReference>